<dbReference type="VEuPathDB" id="FungiDB:RhiirFUN_025281"/>
<dbReference type="VEuPathDB" id="FungiDB:RhiirA1_507800"/>
<evidence type="ECO:0000313" key="3">
    <source>
        <dbReference type="Proteomes" id="UP000233469"/>
    </source>
</evidence>
<feature type="chain" id="PRO_5014618888" evidence="1">
    <location>
        <begin position="23"/>
        <end position="112"/>
    </location>
</feature>
<reference evidence="2 3" key="1">
    <citation type="submission" date="2016-04" db="EMBL/GenBank/DDBJ databases">
        <title>Genome analyses suggest a sexual origin of heterokaryosis in a supposedly ancient asexual fungus.</title>
        <authorList>
            <person name="Ropars J."/>
            <person name="Sedzielewska K."/>
            <person name="Noel J."/>
            <person name="Charron P."/>
            <person name="Farinelli L."/>
            <person name="Marton T."/>
            <person name="Kruger M."/>
            <person name="Pelin A."/>
            <person name="Brachmann A."/>
            <person name="Corradi N."/>
        </authorList>
    </citation>
    <scope>NUCLEOTIDE SEQUENCE [LARGE SCALE GENOMIC DNA]</scope>
    <source>
        <strain evidence="2 3">C2</strain>
    </source>
</reference>
<evidence type="ECO:0000313" key="2">
    <source>
        <dbReference type="EMBL" id="PKK74313.1"/>
    </source>
</evidence>
<dbReference type="Proteomes" id="UP000233469">
    <property type="component" value="Unassembled WGS sequence"/>
</dbReference>
<name>A0A2N1NKB3_9GLOM</name>
<protein>
    <submittedName>
        <fullName evidence="2">Uncharacterized protein</fullName>
    </submittedName>
</protein>
<evidence type="ECO:0000256" key="1">
    <source>
        <dbReference type="SAM" id="SignalP"/>
    </source>
</evidence>
<proteinExistence type="predicted"/>
<sequence>MPENNIYICLLFLSLVRYSILSDEIAIYERCSDIINHFSEDKELANVLLDLVDILLKQKSTIFNIIDHNIQRIFTDPNDRYKNEFSIYYYKENKATDTDEDMDEVEQDPAYY</sequence>
<dbReference type="VEuPathDB" id="FungiDB:FUN_023104"/>
<reference evidence="2 3" key="2">
    <citation type="submission" date="2017-10" db="EMBL/GenBank/DDBJ databases">
        <title>Extensive intraspecific genome diversity in a model arbuscular mycorrhizal fungus.</title>
        <authorList>
            <person name="Chen E.C.H."/>
            <person name="Morin E."/>
            <person name="Baudet D."/>
            <person name="Noel J."/>
            <person name="Ndikumana S."/>
            <person name="Charron P."/>
            <person name="St-Onge C."/>
            <person name="Giorgi J."/>
            <person name="Grigoriev I.V."/>
            <person name="Roux C."/>
            <person name="Martin F.M."/>
            <person name="Corradi N."/>
        </authorList>
    </citation>
    <scope>NUCLEOTIDE SEQUENCE [LARGE SCALE GENOMIC DNA]</scope>
    <source>
        <strain evidence="2 3">C2</strain>
    </source>
</reference>
<comment type="caution">
    <text evidence="2">The sequence shown here is derived from an EMBL/GenBank/DDBJ whole genome shotgun (WGS) entry which is preliminary data.</text>
</comment>
<accession>A0A2N1NKB3</accession>
<feature type="signal peptide" evidence="1">
    <location>
        <begin position="1"/>
        <end position="22"/>
    </location>
</feature>
<dbReference type="EMBL" id="LLXL01000311">
    <property type="protein sequence ID" value="PKK74313.1"/>
    <property type="molecule type" value="Genomic_DNA"/>
</dbReference>
<organism evidence="2 3">
    <name type="scientific">Rhizophagus irregularis</name>
    <dbReference type="NCBI Taxonomy" id="588596"/>
    <lineage>
        <taxon>Eukaryota</taxon>
        <taxon>Fungi</taxon>
        <taxon>Fungi incertae sedis</taxon>
        <taxon>Mucoromycota</taxon>
        <taxon>Glomeromycotina</taxon>
        <taxon>Glomeromycetes</taxon>
        <taxon>Glomerales</taxon>
        <taxon>Glomeraceae</taxon>
        <taxon>Rhizophagus</taxon>
    </lineage>
</organism>
<dbReference type="AlphaFoldDB" id="A0A2N1NKB3"/>
<keyword evidence="1" id="KW-0732">Signal</keyword>
<gene>
    <name evidence="2" type="ORF">RhiirC2_774897</name>
</gene>